<sequence length="66" mass="6998">MTSPKPTPPSFRTAASTFTLYFPGGGLSQCVDLGLGLASSSLLFSVWRSSRLEASLQKVALPRPGR</sequence>
<protein>
    <submittedName>
        <fullName evidence="1">Uncharacterized protein</fullName>
    </submittedName>
</protein>
<proteinExistence type="predicted"/>
<reference evidence="1 2" key="1">
    <citation type="submission" date="2024-04" db="EMBL/GenBank/DDBJ databases">
        <authorList>
            <person name="Fracassetti M."/>
        </authorList>
    </citation>
    <scope>NUCLEOTIDE SEQUENCE [LARGE SCALE GENOMIC DNA]</scope>
</reference>
<name>A0AAV2GPS0_9ROSI</name>
<evidence type="ECO:0000313" key="1">
    <source>
        <dbReference type="EMBL" id="CAL1412766.1"/>
    </source>
</evidence>
<dbReference type="EMBL" id="OZ034822">
    <property type="protein sequence ID" value="CAL1412766.1"/>
    <property type="molecule type" value="Genomic_DNA"/>
</dbReference>
<gene>
    <name evidence="1" type="ORF">LTRI10_LOCUS52038</name>
</gene>
<dbReference type="AlphaFoldDB" id="A0AAV2GPS0"/>
<evidence type="ECO:0000313" key="2">
    <source>
        <dbReference type="Proteomes" id="UP001497516"/>
    </source>
</evidence>
<dbReference type="Proteomes" id="UP001497516">
    <property type="component" value="Chromosome 9"/>
</dbReference>
<organism evidence="1 2">
    <name type="scientific">Linum trigynum</name>
    <dbReference type="NCBI Taxonomy" id="586398"/>
    <lineage>
        <taxon>Eukaryota</taxon>
        <taxon>Viridiplantae</taxon>
        <taxon>Streptophyta</taxon>
        <taxon>Embryophyta</taxon>
        <taxon>Tracheophyta</taxon>
        <taxon>Spermatophyta</taxon>
        <taxon>Magnoliopsida</taxon>
        <taxon>eudicotyledons</taxon>
        <taxon>Gunneridae</taxon>
        <taxon>Pentapetalae</taxon>
        <taxon>rosids</taxon>
        <taxon>fabids</taxon>
        <taxon>Malpighiales</taxon>
        <taxon>Linaceae</taxon>
        <taxon>Linum</taxon>
    </lineage>
</organism>
<accession>A0AAV2GPS0</accession>
<keyword evidence="2" id="KW-1185">Reference proteome</keyword>